<evidence type="ECO:0000313" key="3">
    <source>
        <dbReference type="Proteomes" id="UP000431269"/>
    </source>
</evidence>
<evidence type="ECO:0000313" key="2">
    <source>
        <dbReference type="EMBL" id="QGZ93718.1"/>
    </source>
</evidence>
<reference evidence="3" key="1">
    <citation type="submission" date="2019-12" db="EMBL/GenBank/DDBJ databases">
        <title>Complete genome of Terracaulis silvestris 0127_4.</title>
        <authorList>
            <person name="Vieira S."/>
            <person name="Riedel T."/>
            <person name="Sproer C."/>
            <person name="Pascual J."/>
            <person name="Boedeker C."/>
            <person name="Overmann J."/>
        </authorList>
    </citation>
    <scope>NUCLEOTIDE SEQUENCE [LARGE SCALE GENOMIC DNA]</scope>
    <source>
        <strain evidence="3">0127_4</strain>
    </source>
</reference>
<protein>
    <recommendedName>
        <fullName evidence="4">SnoaL-like domain-containing protein</fullName>
    </recommendedName>
</protein>
<keyword evidence="3" id="KW-1185">Reference proteome</keyword>
<proteinExistence type="predicted"/>
<dbReference type="AlphaFoldDB" id="A0A6I6MKH8"/>
<dbReference type="RefSeq" id="WP_158764712.1">
    <property type="nucleotide sequence ID" value="NZ_CP047045.1"/>
</dbReference>
<evidence type="ECO:0000256" key="1">
    <source>
        <dbReference type="SAM" id="MobiDB-lite"/>
    </source>
</evidence>
<feature type="region of interest" description="Disordered" evidence="1">
    <location>
        <begin position="1"/>
        <end position="22"/>
    </location>
</feature>
<evidence type="ECO:0008006" key="4">
    <source>
        <dbReference type="Google" id="ProtNLM"/>
    </source>
</evidence>
<dbReference type="EMBL" id="CP047045">
    <property type="protein sequence ID" value="QGZ93718.1"/>
    <property type="molecule type" value="Genomic_DNA"/>
</dbReference>
<dbReference type="Proteomes" id="UP000431269">
    <property type="component" value="Chromosome"/>
</dbReference>
<dbReference type="KEGG" id="tsv:DSM104635_00530"/>
<name>A0A6I6MKH8_9CAUL</name>
<organism evidence="2 3">
    <name type="scientific">Terricaulis silvestris</name>
    <dbReference type="NCBI Taxonomy" id="2686094"/>
    <lineage>
        <taxon>Bacteria</taxon>
        <taxon>Pseudomonadati</taxon>
        <taxon>Pseudomonadota</taxon>
        <taxon>Alphaproteobacteria</taxon>
        <taxon>Caulobacterales</taxon>
        <taxon>Caulobacteraceae</taxon>
        <taxon>Terricaulis</taxon>
    </lineage>
</organism>
<gene>
    <name evidence="2" type="ORF">DSM104635_00530</name>
</gene>
<sequence length="66" mass="7707">MVEGTTFGKDGEGRTWNGGETPGGRFCSVFEFASNGLVRRMYIYLDPDYTSQDTARFHWRRAREHW</sequence>
<accession>A0A6I6MKH8</accession>